<comment type="cofactor">
    <cofactor evidence="2">
        <name>Ca(2+)</name>
        <dbReference type="ChEBI" id="CHEBI:29108"/>
    </cofactor>
</comment>
<dbReference type="AlphaFoldDB" id="A0A2P8HF84"/>
<keyword evidence="8 10" id="KW-0326">Glycosidase</keyword>
<feature type="signal peptide" evidence="11">
    <location>
        <begin position="1"/>
        <end position="17"/>
    </location>
</feature>
<evidence type="ECO:0000256" key="11">
    <source>
        <dbReference type="SAM" id="SignalP"/>
    </source>
</evidence>
<dbReference type="PRINTS" id="PR00132">
    <property type="entry name" value="GLHYDRLASE2"/>
</dbReference>
<dbReference type="InterPro" id="IPR006103">
    <property type="entry name" value="Glyco_hydro_2_cat"/>
</dbReference>
<dbReference type="InterPro" id="IPR008979">
    <property type="entry name" value="Galactose-bd-like_sf"/>
</dbReference>
<dbReference type="SMART" id="SM01038">
    <property type="entry name" value="Bgal_small_N"/>
    <property type="match status" value="1"/>
</dbReference>
<dbReference type="InterPro" id="IPR017853">
    <property type="entry name" value="GH"/>
</dbReference>
<dbReference type="SUPFAM" id="SSF74650">
    <property type="entry name" value="Galactose mutarotase-like"/>
    <property type="match status" value="1"/>
</dbReference>
<dbReference type="InterPro" id="IPR014718">
    <property type="entry name" value="GH-type_carb-bd"/>
</dbReference>
<dbReference type="GO" id="GO:0030246">
    <property type="term" value="F:carbohydrate binding"/>
    <property type="evidence" value="ECO:0007669"/>
    <property type="project" value="InterPro"/>
</dbReference>
<dbReference type="InterPro" id="IPR011013">
    <property type="entry name" value="Gal_mutarotase_sf_dom"/>
</dbReference>
<protein>
    <recommendedName>
        <fullName evidence="5 10">Beta-galactosidase</fullName>
        <ecNumber evidence="5 10">3.2.1.23</ecNumber>
    </recommendedName>
    <alternativeName>
        <fullName evidence="9 10">Lactase</fullName>
    </alternativeName>
</protein>
<evidence type="ECO:0000313" key="13">
    <source>
        <dbReference type="EMBL" id="PSL44879.1"/>
    </source>
</evidence>
<keyword evidence="7" id="KW-0106">Calcium</keyword>
<dbReference type="Pfam" id="PF02837">
    <property type="entry name" value="Glyco_hydro_2_N"/>
    <property type="match status" value="1"/>
</dbReference>
<dbReference type="InterPro" id="IPR023230">
    <property type="entry name" value="Glyco_hydro_2_CS"/>
</dbReference>
<dbReference type="PROSITE" id="PS00719">
    <property type="entry name" value="GLYCOSYL_HYDROL_F2_1"/>
    <property type="match status" value="1"/>
</dbReference>
<dbReference type="SUPFAM" id="SSF49785">
    <property type="entry name" value="Galactose-binding domain-like"/>
    <property type="match status" value="1"/>
</dbReference>
<keyword evidence="14" id="KW-1185">Reference proteome</keyword>
<dbReference type="Proteomes" id="UP000240971">
    <property type="component" value="Unassembled WGS sequence"/>
</dbReference>
<evidence type="ECO:0000256" key="8">
    <source>
        <dbReference type="ARBA" id="ARBA00023295"/>
    </source>
</evidence>
<evidence type="ECO:0000256" key="9">
    <source>
        <dbReference type="ARBA" id="ARBA00032230"/>
    </source>
</evidence>
<name>A0A2P8HF84_CHINA</name>
<feature type="domain" description="Beta galactosidase small chain/" evidence="12">
    <location>
        <begin position="745"/>
        <end position="1017"/>
    </location>
</feature>
<evidence type="ECO:0000256" key="1">
    <source>
        <dbReference type="ARBA" id="ARBA00001412"/>
    </source>
</evidence>
<dbReference type="Gene3D" id="2.60.120.260">
    <property type="entry name" value="Galactose-binding domain-like"/>
    <property type="match status" value="1"/>
</dbReference>
<comment type="catalytic activity">
    <reaction evidence="1 10">
        <text>Hydrolysis of terminal non-reducing beta-D-galactose residues in beta-D-galactosides.</text>
        <dbReference type="EC" id="3.2.1.23"/>
    </reaction>
</comment>
<dbReference type="InterPro" id="IPR013783">
    <property type="entry name" value="Ig-like_fold"/>
</dbReference>
<evidence type="ECO:0000256" key="10">
    <source>
        <dbReference type="RuleBase" id="RU361154"/>
    </source>
</evidence>
<evidence type="ECO:0000256" key="6">
    <source>
        <dbReference type="ARBA" id="ARBA00022801"/>
    </source>
</evidence>
<evidence type="ECO:0000313" key="14">
    <source>
        <dbReference type="Proteomes" id="UP000240971"/>
    </source>
</evidence>
<dbReference type="EC" id="3.2.1.23" evidence="5 10"/>
<accession>A0A2P8HF84</accession>
<dbReference type="OrthoDB" id="9801077at2"/>
<dbReference type="GO" id="GO:0009341">
    <property type="term" value="C:beta-galactosidase complex"/>
    <property type="evidence" value="ECO:0007669"/>
    <property type="project" value="InterPro"/>
</dbReference>
<evidence type="ECO:0000256" key="5">
    <source>
        <dbReference type="ARBA" id="ARBA00012756"/>
    </source>
</evidence>
<keyword evidence="6 10" id="KW-0378">Hydrolase</keyword>
<gene>
    <name evidence="13" type="ORF">CLV51_105252</name>
</gene>
<comment type="subunit">
    <text evidence="4">Monomer.</text>
</comment>
<dbReference type="PANTHER" id="PTHR46323">
    <property type="entry name" value="BETA-GALACTOSIDASE"/>
    <property type="match status" value="1"/>
</dbReference>
<dbReference type="Gene3D" id="2.70.98.10">
    <property type="match status" value="1"/>
</dbReference>
<dbReference type="InterPro" id="IPR032312">
    <property type="entry name" value="LacZ_4"/>
</dbReference>
<comment type="caution">
    <text evidence="13">The sequence shown here is derived from an EMBL/GenBank/DDBJ whole genome shotgun (WGS) entry which is preliminary data.</text>
</comment>
<feature type="chain" id="PRO_5015146960" description="Beta-galactosidase" evidence="11">
    <location>
        <begin position="18"/>
        <end position="1034"/>
    </location>
</feature>
<evidence type="ECO:0000259" key="12">
    <source>
        <dbReference type="SMART" id="SM01038"/>
    </source>
</evidence>
<dbReference type="InterPro" id="IPR006104">
    <property type="entry name" value="Glyco_hydro_2_N"/>
</dbReference>
<evidence type="ECO:0000256" key="2">
    <source>
        <dbReference type="ARBA" id="ARBA00001913"/>
    </source>
</evidence>
<dbReference type="SUPFAM" id="SSF49303">
    <property type="entry name" value="beta-Galactosidase/glucuronidase domain"/>
    <property type="match status" value="2"/>
</dbReference>
<evidence type="ECO:0000256" key="7">
    <source>
        <dbReference type="ARBA" id="ARBA00022837"/>
    </source>
</evidence>
<organism evidence="13 14">
    <name type="scientific">Chitinophaga niastensis</name>
    <dbReference type="NCBI Taxonomy" id="536980"/>
    <lineage>
        <taxon>Bacteria</taxon>
        <taxon>Pseudomonadati</taxon>
        <taxon>Bacteroidota</taxon>
        <taxon>Chitinophagia</taxon>
        <taxon>Chitinophagales</taxon>
        <taxon>Chitinophagaceae</taxon>
        <taxon>Chitinophaga</taxon>
    </lineage>
</organism>
<dbReference type="Pfam" id="PF02836">
    <property type="entry name" value="Glyco_hydro_2_C"/>
    <property type="match status" value="1"/>
</dbReference>
<dbReference type="PANTHER" id="PTHR46323:SF2">
    <property type="entry name" value="BETA-GALACTOSIDASE"/>
    <property type="match status" value="1"/>
</dbReference>
<dbReference type="GO" id="GO:0005990">
    <property type="term" value="P:lactose catabolic process"/>
    <property type="evidence" value="ECO:0007669"/>
    <property type="project" value="TreeGrafter"/>
</dbReference>
<dbReference type="Pfam" id="PF00703">
    <property type="entry name" value="Glyco_hydro_2"/>
    <property type="match status" value="1"/>
</dbReference>
<comment type="similarity">
    <text evidence="3 10">Belongs to the glycosyl hydrolase 2 family.</text>
</comment>
<proteinExistence type="inferred from homology"/>
<dbReference type="InterPro" id="IPR006101">
    <property type="entry name" value="Glyco_hydro_2"/>
</dbReference>
<evidence type="ECO:0000256" key="3">
    <source>
        <dbReference type="ARBA" id="ARBA00007401"/>
    </source>
</evidence>
<dbReference type="Pfam" id="PF16353">
    <property type="entry name" value="LacZ_4"/>
    <property type="match status" value="1"/>
</dbReference>
<evidence type="ECO:0000256" key="4">
    <source>
        <dbReference type="ARBA" id="ARBA00011245"/>
    </source>
</evidence>
<dbReference type="InterPro" id="IPR050347">
    <property type="entry name" value="Bact_Beta-galactosidase"/>
</dbReference>
<dbReference type="Gene3D" id="3.20.20.80">
    <property type="entry name" value="Glycosidases"/>
    <property type="match status" value="1"/>
</dbReference>
<dbReference type="RefSeq" id="WP_106530310.1">
    <property type="nucleotide sequence ID" value="NZ_PYAW01000005.1"/>
</dbReference>
<dbReference type="InterPro" id="IPR036156">
    <property type="entry name" value="Beta-gal/glucu_dom_sf"/>
</dbReference>
<dbReference type="Pfam" id="PF02929">
    <property type="entry name" value="Bgal_small_N"/>
    <property type="match status" value="1"/>
</dbReference>
<dbReference type="SUPFAM" id="SSF51445">
    <property type="entry name" value="(Trans)glycosidases"/>
    <property type="match status" value="1"/>
</dbReference>
<dbReference type="InterPro" id="IPR006102">
    <property type="entry name" value="Ig-like_GH2"/>
</dbReference>
<dbReference type="GO" id="GO:0004565">
    <property type="term" value="F:beta-galactosidase activity"/>
    <property type="evidence" value="ECO:0007669"/>
    <property type="project" value="UniProtKB-EC"/>
</dbReference>
<keyword evidence="11" id="KW-0732">Signal</keyword>
<sequence>MKYIFSLFLLLPLFLFAQNDWENPLKVSENTLHPHASYTPYPTAATALEQQPSPLILSLDGIWQFHLAKNPAARPADFYKPGYDVANWKTIPVPANWQTHGYAPYIFTDVEYPFPPNPPFVPKEDNPVGSYRRNFELPANWDGKQVWLHLGAVNAFFYAWVNGHYIGFSKDSKTPAEFDITPFLQKGSNTIAVQVFRFSDGSYLEGQDMWKLTGIERSVFLMARSPLCIYDFFAKPNLTNNYKDGLLQLGLTLNKIPALTEKGKRIKVQLLDKGKNLFTQTLIIGRDSAYQLTQLIPGIRSWNAEQPNLYTLLITLQDNKAKDIESFSQEIGFRNIEIKRGLFLINGTAVKIKGVNRHEHDMHTAKVVSPEGMLKDILTMKRYNINAMRCSHYPNREEWYTLCDRYGIYVVDEANIECDGMSLTPLQTLSDKPEWKAAYLDRTRRMVERDKNHCCIITWSMGNESKFGENLIATYQWTKARDNTRPAQYEEARNTPYTDIIAPMYKPVSFMLEYVREHRDRPLIQCEYAHMMGNSGGNLREDWDMINQYDQLQGGFIWDFSDQTFLQKDSLGRSIWAYGADMGTVGATSDTSFCADGMLAGDRSPHPQAFEVRKVYQPLQITPIALTTDLIRIQNRYDFNDLHNIRLSWVIKGDGKIIASGMLPATRILPHQSDTVRLSLPVIQPQPGTHYFLHIQAQLVAADGLLPADFPVATEQYELPAFIPVPKAIATGAALQMLHQNNSWDIGNNQFTAHFTDGWLSQYTTNGITYMQSALQPCFWRAATDNDIGNSQQIRCAIWEHAADSMQLLSCKVTQRDSQHVQMQTQYYLPLVDAHYGVDYTLFTNGDIQVAVKFIAGDSTLPELPRMGMRLLLPPAFDQVSWLGRGPFDNYADRKYAADVDVYHLPADSLFHPYPRAQESGYRSDVHWMALRNAAGNGWMARTDSLLNMGVLHFDMNRLNFNRHQNQHGGSMYNQPLIWWNIDYQQAGLGGDNSWGAKPHAAYTLIYQNYQYSFTLRPLHTQDQATDKAKERYE</sequence>
<dbReference type="Gene3D" id="2.60.40.10">
    <property type="entry name" value="Immunoglobulins"/>
    <property type="match status" value="2"/>
</dbReference>
<dbReference type="InterPro" id="IPR004199">
    <property type="entry name" value="B-gal_small/dom_5"/>
</dbReference>
<reference evidence="13 14" key="1">
    <citation type="submission" date="2018-03" db="EMBL/GenBank/DDBJ databases">
        <title>Genomic Encyclopedia of Archaeal and Bacterial Type Strains, Phase II (KMG-II): from individual species to whole genera.</title>
        <authorList>
            <person name="Goeker M."/>
        </authorList>
    </citation>
    <scope>NUCLEOTIDE SEQUENCE [LARGE SCALE GENOMIC DNA]</scope>
    <source>
        <strain evidence="13 14">DSM 24859</strain>
    </source>
</reference>
<dbReference type="EMBL" id="PYAW01000005">
    <property type="protein sequence ID" value="PSL44879.1"/>
    <property type="molecule type" value="Genomic_DNA"/>
</dbReference>